<keyword evidence="4" id="KW-0560">Oxidoreductase</keyword>
<dbReference type="InterPro" id="IPR036318">
    <property type="entry name" value="FAD-bd_PCMH-like_sf"/>
</dbReference>
<dbReference type="PANTHER" id="PTHR42973">
    <property type="entry name" value="BINDING OXIDOREDUCTASE, PUTATIVE (AFU_ORTHOLOGUE AFUA_1G17690)-RELATED"/>
    <property type="match status" value="1"/>
</dbReference>
<dbReference type="PROSITE" id="PS51387">
    <property type="entry name" value="FAD_PCMH"/>
    <property type="match status" value="1"/>
</dbReference>
<accession>A0A6G1GY59</accession>
<proteinExistence type="inferred from homology"/>
<dbReference type="GO" id="GO:0071949">
    <property type="term" value="F:FAD binding"/>
    <property type="evidence" value="ECO:0007669"/>
    <property type="project" value="InterPro"/>
</dbReference>
<dbReference type="Gene3D" id="3.30.465.10">
    <property type="match status" value="1"/>
</dbReference>
<comment type="similarity">
    <text evidence="1">Belongs to the oxygen-dependent FAD-linked oxidoreductase family.</text>
</comment>
<dbReference type="OrthoDB" id="2151789at2759"/>
<dbReference type="Pfam" id="PF01565">
    <property type="entry name" value="FAD_binding_4"/>
    <property type="match status" value="1"/>
</dbReference>
<evidence type="ECO:0000313" key="8">
    <source>
        <dbReference type="Proteomes" id="UP000800041"/>
    </source>
</evidence>
<keyword evidence="2" id="KW-0285">Flavoprotein</keyword>
<dbReference type="InterPro" id="IPR016169">
    <property type="entry name" value="FAD-bd_PCMH_sub2"/>
</dbReference>
<evidence type="ECO:0000256" key="4">
    <source>
        <dbReference type="ARBA" id="ARBA00023002"/>
    </source>
</evidence>
<reference evidence="7" key="1">
    <citation type="journal article" date="2020" name="Stud. Mycol.">
        <title>101 Dothideomycetes genomes: a test case for predicting lifestyles and emergence of pathogens.</title>
        <authorList>
            <person name="Haridas S."/>
            <person name="Albert R."/>
            <person name="Binder M."/>
            <person name="Bloem J."/>
            <person name="Labutti K."/>
            <person name="Salamov A."/>
            <person name="Andreopoulos B."/>
            <person name="Baker S."/>
            <person name="Barry K."/>
            <person name="Bills G."/>
            <person name="Bluhm B."/>
            <person name="Cannon C."/>
            <person name="Castanera R."/>
            <person name="Culley D."/>
            <person name="Daum C."/>
            <person name="Ezra D."/>
            <person name="Gonzalez J."/>
            <person name="Henrissat B."/>
            <person name="Kuo A."/>
            <person name="Liang C."/>
            <person name="Lipzen A."/>
            <person name="Lutzoni F."/>
            <person name="Magnuson J."/>
            <person name="Mondo S."/>
            <person name="Nolan M."/>
            <person name="Ohm R."/>
            <person name="Pangilinan J."/>
            <person name="Park H.-J."/>
            <person name="Ramirez L."/>
            <person name="Alfaro M."/>
            <person name="Sun H."/>
            <person name="Tritt A."/>
            <person name="Yoshinaga Y."/>
            <person name="Zwiers L.-H."/>
            <person name="Turgeon B."/>
            <person name="Goodwin S."/>
            <person name="Spatafora J."/>
            <person name="Crous P."/>
            <person name="Grigoriev I."/>
        </authorList>
    </citation>
    <scope>NUCLEOTIDE SEQUENCE</scope>
    <source>
        <strain evidence="7">CBS 113979</strain>
    </source>
</reference>
<evidence type="ECO:0000259" key="6">
    <source>
        <dbReference type="PROSITE" id="PS51387"/>
    </source>
</evidence>
<evidence type="ECO:0000256" key="3">
    <source>
        <dbReference type="ARBA" id="ARBA00022827"/>
    </source>
</evidence>
<dbReference type="AlphaFoldDB" id="A0A6G1GY59"/>
<dbReference type="EMBL" id="ML977159">
    <property type="protein sequence ID" value="KAF1985896.1"/>
    <property type="molecule type" value="Genomic_DNA"/>
</dbReference>
<keyword evidence="8" id="KW-1185">Reference proteome</keyword>
<keyword evidence="5" id="KW-0732">Signal</keyword>
<sequence length="496" mass="53985">MSPLLRFFSLLTFSAHLAFTTADTCSSVVAAVPNLNVSRPGEPFYNDNQDKYWSAENSRTKPTCILSPKSAAEVSAVLKVIASSNDTFAVKSGGHSPNKYFNSIDNGPLISTRLLNQVRLSDDKKTAIVGTGNRWDEVGKILDGSNVTVVGGRIGNVGVGGYILGGGLSFLSTQYGWAANNIESFEVVLANSTTVNASETSHPDLYKALKGSGGGLGIVTSYTMKTYPIGEIWGGTMVFGGDQTPKLLTAIRNFTEHYLDPKAALIMTAEKVLRGAVDIWVVFLFYDGPTPPPNVFKDFIDTPHVLNDCKSRSYYDLLASNNKYVLHGSIYTIATETLPLPNKEHGDEVLGALYDHWANTTASLNGVLGLVGSIAFQPVPKGLAAIAKKNGGDMLDLDETDRIIIELDYSYLLDIDTARVDDGNVRLYEGLKEKIDGFVSQGKIEDAYRPLFMNDAYWRQDVGGRYRAEQKTMAATTASTYDPSGLFRRRTKGFLL</sequence>
<evidence type="ECO:0000313" key="7">
    <source>
        <dbReference type="EMBL" id="KAF1985896.1"/>
    </source>
</evidence>
<dbReference type="GO" id="GO:0016491">
    <property type="term" value="F:oxidoreductase activity"/>
    <property type="evidence" value="ECO:0007669"/>
    <property type="project" value="UniProtKB-KW"/>
</dbReference>
<protein>
    <submittedName>
        <fullName evidence="7">FAD binding domain-containing protein</fullName>
    </submittedName>
</protein>
<feature type="chain" id="PRO_5026173857" evidence="5">
    <location>
        <begin position="23"/>
        <end position="496"/>
    </location>
</feature>
<dbReference type="InterPro" id="IPR006094">
    <property type="entry name" value="Oxid_FAD_bind_N"/>
</dbReference>
<dbReference type="InterPro" id="IPR016166">
    <property type="entry name" value="FAD-bd_PCMH"/>
</dbReference>
<feature type="domain" description="FAD-binding PCMH-type" evidence="6">
    <location>
        <begin position="58"/>
        <end position="229"/>
    </location>
</feature>
<name>A0A6G1GY59_9PEZI</name>
<gene>
    <name evidence="7" type="ORF">K402DRAFT_421492</name>
</gene>
<evidence type="ECO:0000256" key="5">
    <source>
        <dbReference type="SAM" id="SignalP"/>
    </source>
</evidence>
<dbReference type="SUPFAM" id="SSF56176">
    <property type="entry name" value="FAD-binding/transporter-associated domain-like"/>
    <property type="match status" value="1"/>
</dbReference>
<evidence type="ECO:0000256" key="2">
    <source>
        <dbReference type="ARBA" id="ARBA00022630"/>
    </source>
</evidence>
<dbReference type="InterPro" id="IPR050416">
    <property type="entry name" value="FAD-linked_Oxidoreductase"/>
</dbReference>
<keyword evidence="3" id="KW-0274">FAD</keyword>
<feature type="signal peptide" evidence="5">
    <location>
        <begin position="1"/>
        <end position="22"/>
    </location>
</feature>
<organism evidence="7 8">
    <name type="scientific">Aulographum hederae CBS 113979</name>
    <dbReference type="NCBI Taxonomy" id="1176131"/>
    <lineage>
        <taxon>Eukaryota</taxon>
        <taxon>Fungi</taxon>
        <taxon>Dikarya</taxon>
        <taxon>Ascomycota</taxon>
        <taxon>Pezizomycotina</taxon>
        <taxon>Dothideomycetes</taxon>
        <taxon>Pleosporomycetidae</taxon>
        <taxon>Aulographales</taxon>
        <taxon>Aulographaceae</taxon>
    </lineage>
</organism>
<dbReference type="PANTHER" id="PTHR42973:SF13">
    <property type="entry name" value="FAD-BINDING PCMH-TYPE DOMAIN-CONTAINING PROTEIN"/>
    <property type="match status" value="1"/>
</dbReference>
<evidence type="ECO:0000256" key="1">
    <source>
        <dbReference type="ARBA" id="ARBA00005466"/>
    </source>
</evidence>
<dbReference type="Proteomes" id="UP000800041">
    <property type="component" value="Unassembled WGS sequence"/>
</dbReference>